<dbReference type="RefSeq" id="WP_143483689.1">
    <property type="nucleotide sequence ID" value="NZ_PDJC01000001.1"/>
</dbReference>
<evidence type="ECO:0000313" key="2">
    <source>
        <dbReference type="EMBL" id="PFG18254.1"/>
    </source>
</evidence>
<organism evidence="2 3">
    <name type="scientific">Propionicimonas paludicola</name>
    <dbReference type="NCBI Taxonomy" id="185243"/>
    <lineage>
        <taxon>Bacteria</taxon>
        <taxon>Bacillati</taxon>
        <taxon>Actinomycetota</taxon>
        <taxon>Actinomycetes</taxon>
        <taxon>Propionibacteriales</taxon>
        <taxon>Nocardioidaceae</taxon>
        <taxon>Propionicimonas</taxon>
    </lineage>
</organism>
<feature type="region of interest" description="Disordered" evidence="1">
    <location>
        <begin position="127"/>
        <end position="169"/>
    </location>
</feature>
<feature type="compositionally biased region" description="Acidic residues" evidence="1">
    <location>
        <begin position="143"/>
        <end position="161"/>
    </location>
</feature>
<dbReference type="OrthoDB" id="4238150at2"/>
<feature type="compositionally biased region" description="Basic and acidic residues" evidence="1">
    <location>
        <begin position="21"/>
        <end position="32"/>
    </location>
</feature>
<evidence type="ECO:0000313" key="3">
    <source>
        <dbReference type="Proteomes" id="UP000226079"/>
    </source>
</evidence>
<accession>A0A2A9CV06</accession>
<evidence type="ECO:0000256" key="1">
    <source>
        <dbReference type="SAM" id="MobiDB-lite"/>
    </source>
</evidence>
<comment type="caution">
    <text evidence="2">The sequence shown here is derived from an EMBL/GenBank/DDBJ whole genome shotgun (WGS) entry which is preliminary data.</text>
</comment>
<keyword evidence="3" id="KW-1185">Reference proteome</keyword>
<dbReference type="EMBL" id="PDJC01000001">
    <property type="protein sequence ID" value="PFG18254.1"/>
    <property type="molecule type" value="Genomic_DNA"/>
</dbReference>
<protein>
    <submittedName>
        <fullName evidence="2">Uncharacterized protein</fullName>
    </submittedName>
</protein>
<feature type="region of interest" description="Disordered" evidence="1">
    <location>
        <begin position="1"/>
        <end position="35"/>
    </location>
</feature>
<dbReference type="AlphaFoldDB" id="A0A2A9CV06"/>
<sequence length="239" mass="26400">MPGSTPAEPSASALPRLVTSEGKDTSRGHNDPDGLWAQAERDAADELIDDAAELREHQRNWRRAVESDFPPGGDITVDPRTFMPLQELMVEGFGVTGPNPGLLKSPDPTLLREALRRATERILRVRADGRELSESQVEGRGEADDDEGDEEGEQGETDDDYTPNYLSEPEGYTGVVGISNFDTKGVAFVWLERTTLRIVAEELRRSGAVPARIVPYLDVDTLAWLREHGETYPSDAELR</sequence>
<gene>
    <name evidence="2" type="ORF">ATK74_2838</name>
</gene>
<name>A0A2A9CV06_9ACTN</name>
<feature type="compositionally biased region" description="Basic and acidic residues" evidence="1">
    <location>
        <begin position="127"/>
        <end position="142"/>
    </location>
</feature>
<proteinExistence type="predicted"/>
<dbReference type="Proteomes" id="UP000226079">
    <property type="component" value="Unassembled WGS sequence"/>
</dbReference>
<reference evidence="2 3" key="1">
    <citation type="submission" date="2017-10" db="EMBL/GenBank/DDBJ databases">
        <title>Sequencing the genomes of 1000 actinobacteria strains.</title>
        <authorList>
            <person name="Klenk H.-P."/>
        </authorList>
    </citation>
    <scope>NUCLEOTIDE SEQUENCE [LARGE SCALE GENOMIC DNA]</scope>
    <source>
        <strain evidence="2 3">DSM 15597</strain>
    </source>
</reference>